<name>C9KJD2_9FIRM</name>
<protein>
    <submittedName>
        <fullName evidence="1">Uncharacterized protein</fullName>
    </submittedName>
</protein>
<comment type="caution">
    <text evidence="1">The sequence shown here is derived from an EMBL/GenBank/DDBJ whole genome shotgun (WGS) entry which is preliminary data.</text>
</comment>
<gene>
    <name evidence="1" type="ORF">MITSMUL_03129</name>
</gene>
<evidence type="ECO:0000313" key="1">
    <source>
        <dbReference type="EMBL" id="EEX69998.1"/>
    </source>
</evidence>
<keyword evidence="2" id="KW-1185">Reference proteome</keyword>
<evidence type="ECO:0000313" key="2">
    <source>
        <dbReference type="Proteomes" id="UP000003671"/>
    </source>
</evidence>
<proteinExistence type="predicted"/>
<dbReference type="EMBL" id="ABWK02000001">
    <property type="protein sequence ID" value="EEX69998.1"/>
    <property type="molecule type" value="Genomic_DNA"/>
</dbReference>
<dbReference type="AlphaFoldDB" id="C9KJD2"/>
<sequence length="73" mass="8645">MSLKHKLKVLCANNDITLLDIMKAYNKAYDKSMVSQTFYRMVNSNNMRYNQLSDMLDSIGYEIVFRRKRDGDQ</sequence>
<accession>C9KJD2</accession>
<organism evidence="1 2">
    <name type="scientific">Mitsuokella multacida DSM 20544</name>
    <dbReference type="NCBI Taxonomy" id="500635"/>
    <lineage>
        <taxon>Bacteria</taxon>
        <taxon>Bacillati</taxon>
        <taxon>Bacillota</taxon>
        <taxon>Negativicutes</taxon>
        <taxon>Selenomonadales</taxon>
        <taxon>Selenomonadaceae</taxon>
        <taxon>Mitsuokella</taxon>
    </lineage>
</organism>
<dbReference type="Proteomes" id="UP000003671">
    <property type="component" value="Unassembled WGS sequence"/>
</dbReference>
<reference evidence="1" key="1">
    <citation type="submission" date="2009-09" db="EMBL/GenBank/DDBJ databases">
        <authorList>
            <person name="Weinstock G."/>
            <person name="Sodergren E."/>
            <person name="Clifton S."/>
            <person name="Fulton L."/>
            <person name="Fulton B."/>
            <person name="Courtney L."/>
            <person name="Fronick C."/>
            <person name="Harrison M."/>
            <person name="Strong C."/>
            <person name="Farmer C."/>
            <person name="Delahaunty K."/>
            <person name="Markovic C."/>
            <person name="Hall O."/>
            <person name="Minx P."/>
            <person name="Tomlinson C."/>
            <person name="Mitreva M."/>
            <person name="Nelson J."/>
            <person name="Hou S."/>
            <person name="Wollam A."/>
            <person name="Pepin K.H."/>
            <person name="Johnson M."/>
            <person name="Bhonagiri V."/>
            <person name="Nash W.E."/>
            <person name="Warren W."/>
            <person name="Chinwalla A."/>
            <person name="Mardis E.R."/>
            <person name="Wilson R.K."/>
        </authorList>
    </citation>
    <scope>NUCLEOTIDE SEQUENCE [LARGE SCALE GENOMIC DNA]</scope>
    <source>
        <strain evidence="1">DSM 20544</strain>
    </source>
</reference>
<dbReference type="HOGENOM" id="CLU_2700680_0_0_9"/>